<feature type="region of interest" description="Disordered" evidence="1">
    <location>
        <begin position="48"/>
        <end position="166"/>
    </location>
</feature>
<keyword evidence="3" id="KW-1185">Reference proteome</keyword>
<feature type="compositionally biased region" description="Low complexity" evidence="1">
    <location>
        <begin position="132"/>
        <end position="145"/>
    </location>
</feature>
<organism evidence="2 3">
    <name type="scientific">Salinibacterium amurskyense</name>
    <dbReference type="NCBI Taxonomy" id="205941"/>
    <lineage>
        <taxon>Bacteria</taxon>
        <taxon>Bacillati</taxon>
        <taxon>Actinomycetota</taxon>
        <taxon>Actinomycetes</taxon>
        <taxon>Micrococcales</taxon>
        <taxon>Microbacteriaceae</taxon>
        <taxon>Salinibacterium</taxon>
    </lineage>
</organism>
<evidence type="ECO:0000256" key="1">
    <source>
        <dbReference type="SAM" id="MobiDB-lite"/>
    </source>
</evidence>
<name>A0A2M9D551_9MICO</name>
<dbReference type="AlphaFoldDB" id="A0A2M9D551"/>
<dbReference type="EMBL" id="PGFH01000001">
    <property type="protein sequence ID" value="PJJ80856.1"/>
    <property type="molecule type" value="Genomic_DNA"/>
</dbReference>
<evidence type="ECO:0000313" key="3">
    <source>
        <dbReference type="Proteomes" id="UP000231742"/>
    </source>
</evidence>
<dbReference type="Pfam" id="PF08811">
    <property type="entry name" value="DUF1800"/>
    <property type="match status" value="1"/>
</dbReference>
<feature type="compositionally biased region" description="Low complexity" evidence="1">
    <location>
        <begin position="81"/>
        <end position="102"/>
    </location>
</feature>
<dbReference type="RefSeq" id="WP_147433323.1">
    <property type="nucleotide sequence ID" value="NZ_BMZU01000001.1"/>
</dbReference>
<reference evidence="2 3" key="1">
    <citation type="submission" date="2017-11" db="EMBL/GenBank/DDBJ databases">
        <title>Genomic Encyclopedia of Archaeal and Bacterial Type Strains, Phase II (KMG-II): From Individual Species to Whole Genera.</title>
        <authorList>
            <person name="Goeker M."/>
        </authorList>
    </citation>
    <scope>NUCLEOTIDE SEQUENCE [LARGE SCALE GENOMIC DNA]</scope>
    <source>
        <strain evidence="2 3">DSM 16400</strain>
    </source>
</reference>
<dbReference type="InterPro" id="IPR014917">
    <property type="entry name" value="DUF1800"/>
</dbReference>
<feature type="compositionally biased region" description="Pro residues" evidence="1">
    <location>
        <begin position="71"/>
        <end position="80"/>
    </location>
</feature>
<protein>
    <submittedName>
        <fullName evidence="2">Uncharacterized protein DUF1800</fullName>
    </submittedName>
</protein>
<dbReference type="Proteomes" id="UP000231742">
    <property type="component" value="Unassembled WGS sequence"/>
</dbReference>
<evidence type="ECO:0000313" key="2">
    <source>
        <dbReference type="EMBL" id="PJJ80856.1"/>
    </source>
</evidence>
<comment type="caution">
    <text evidence="2">The sequence shown here is derived from an EMBL/GenBank/DDBJ whole genome shotgun (WGS) entry which is preliminary data.</text>
</comment>
<proteinExistence type="predicted"/>
<sequence length="630" mass="66154">MNPPVTPDAQTGGEGETLLARRMIITSGVAALAAVGAAAASSAAFGPSIETASSDGLGAPIKPGGSSVPNTPVPTTPKPTPSGTATTAPPTNRTPGTANPPATSDPRSPATANPPADRDQSYANPGAGSGTAPRADAPAAAKPVTKPAPPKGSTKPEVISTGVANNDQTHSHLLARATFGPRASDFADLSASGIDSWLGAQLAPASISDPDGDAAWAAFPLARKPIAGVRSSVKEFGWEAARQTGQGTLAAQVFSKRQLFEVVVDVFANLLNVTTPSDSVWATGPDYANTVIRANAFGRYSDMLHAAMRHPAMLTYLNNEQSNKTNVNENLGRELLELHTLGVTSGYTEGDVRNSAMILSGRAIDYDTREFRYRPERHYVGPVATSFFSDENASADGGLEMGDRYVSVLAHHPATAATVVRKLAVRFVSDSPPQALLDRLAQVYLDNDTAIVPVLKALFASSEFWAAIGEKSRRPLEDAVGSARAVDARPSDKLADGIKNLYWVLQNLGHAPLTWTPPNGFPDVTGAWLSASQTVGRWNLHRGLTGGWFKGLTPPTKLNEALAPTAGQTNSQWVDAIAQHLIGRPLSDQHRGVLLAYLDVEGSAVAEQGNAWQVPALAALVLDSPYFQLR</sequence>
<dbReference type="OrthoDB" id="9772295at2"/>
<gene>
    <name evidence="2" type="ORF">CLV85_0021</name>
</gene>
<accession>A0A2M9D551</accession>